<organism evidence="3 4">
    <name type="scientific">Sphingomonas glacialis</name>
    <dbReference type="NCBI Taxonomy" id="658225"/>
    <lineage>
        <taxon>Bacteria</taxon>
        <taxon>Pseudomonadati</taxon>
        <taxon>Pseudomonadota</taxon>
        <taxon>Alphaproteobacteria</taxon>
        <taxon>Sphingomonadales</taxon>
        <taxon>Sphingomonadaceae</taxon>
        <taxon>Sphingomonas</taxon>
    </lineage>
</organism>
<evidence type="ECO:0000313" key="4">
    <source>
        <dbReference type="Proteomes" id="UP000319931"/>
    </source>
</evidence>
<dbReference type="EMBL" id="RCZC01000002">
    <property type="protein sequence ID" value="TPG54280.1"/>
    <property type="molecule type" value="Genomic_DNA"/>
</dbReference>
<gene>
    <name evidence="3" type="ORF">EAH76_06250</name>
</gene>
<dbReference type="Proteomes" id="UP000319931">
    <property type="component" value="Unassembled WGS sequence"/>
</dbReference>
<dbReference type="Gene3D" id="3.50.50.60">
    <property type="entry name" value="FAD/NAD(P)-binding domain"/>
    <property type="match status" value="1"/>
</dbReference>
<sequence>MSDRFDCDVLVVGLGPVGDALAALAHVHGLSVIAIDRSPTLFPLPRAAVFDHEIMRIFQMIGVAERIAPLCRVPESYQFLTARGEVLLDFPVLPVGRFGWAETYALHQPGVEQVLRDRLGELGVRLDLGVAFEGLVQDSDGVTVDVRDEAGARQIRARYVIGCDGSWSPVREALGIKLDDYKFDEPWLVLDTIIEDCADLPVLCQQICDPRRPVTHLAMSGKRFRWEFMLKPGETPEQMLDDAMIQELLAPWKCGDRVQIERKAVYRFHALVAEQWRHGRVLLAGDAAHQMPPFAGQGMCSGIRDAANLAWKIAAIVRGEAAESILDSYQQEREPHVRAIIATAVAMGQIVCMLDEHGAAARDRDMLARKASGAQDVSVAYPDLVSGHLTDTPFAGALFPQPVAADGTHLDTLFGLDAVLIRRSSGDDAPSQVRTLDLASPELADFSEPLEQWFEAAGTEAVLIRPDRHIFGTGDPAELQALWREKDRSGVQRDQALT</sequence>
<dbReference type="SUPFAM" id="SSF51905">
    <property type="entry name" value="FAD/NAD(P)-binding domain"/>
    <property type="match status" value="1"/>
</dbReference>
<evidence type="ECO:0000259" key="2">
    <source>
        <dbReference type="Pfam" id="PF01494"/>
    </source>
</evidence>
<accession>A0A502FY65</accession>
<evidence type="ECO:0000313" key="3">
    <source>
        <dbReference type="EMBL" id="TPG54280.1"/>
    </source>
</evidence>
<comment type="caution">
    <text evidence="3">The sequence shown here is derived from an EMBL/GenBank/DDBJ whole genome shotgun (WGS) entry which is preliminary data.</text>
</comment>
<dbReference type="NCBIfam" id="NF004829">
    <property type="entry name" value="PRK06183.1-3"/>
    <property type="match status" value="1"/>
</dbReference>
<dbReference type="GO" id="GO:0071949">
    <property type="term" value="F:FAD binding"/>
    <property type="evidence" value="ECO:0007669"/>
    <property type="project" value="InterPro"/>
</dbReference>
<reference evidence="3 4" key="1">
    <citation type="journal article" date="2019" name="Environ. Microbiol.">
        <title>Species interactions and distinct microbial communities in high Arctic permafrost affected cryosols are associated with the CH4 and CO2 gas fluxes.</title>
        <authorList>
            <person name="Altshuler I."/>
            <person name="Hamel J."/>
            <person name="Turney S."/>
            <person name="Magnuson E."/>
            <person name="Levesque R."/>
            <person name="Greer C."/>
            <person name="Whyte L.G."/>
        </authorList>
    </citation>
    <scope>NUCLEOTIDE SEQUENCE [LARGE SCALE GENOMIC DNA]</scope>
    <source>
        <strain evidence="3 4">E6.1</strain>
    </source>
</reference>
<evidence type="ECO:0000256" key="1">
    <source>
        <dbReference type="ARBA" id="ARBA00023002"/>
    </source>
</evidence>
<dbReference type="GO" id="GO:0019622">
    <property type="term" value="P:3-(3-hydroxy)phenylpropionate catabolic process"/>
    <property type="evidence" value="ECO:0007669"/>
    <property type="project" value="TreeGrafter"/>
</dbReference>
<dbReference type="InterPro" id="IPR050631">
    <property type="entry name" value="PheA/TfdB_FAD_monoxygenase"/>
</dbReference>
<keyword evidence="1" id="KW-0560">Oxidoreductase</keyword>
<dbReference type="GO" id="GO:0008688">
    <property type="term" value="F:3-(3-hydroxyphenyl)propionate hydroxylase activity"/>
    <property type="evidence" value="ECO:0007669"/>
    <property type="project" value="TreeGrafter"/>
</dbReference>
<proteinExistence type="predicted"/>
<dbReference type="OrthoDB" id="9791689at2"/>
<dbReference type="PRINTS" id="PR00420">
    <property type="entry name" value="RNGMNOXGNASE"/>
</dbReference>
<dbReference type="PANTHER" id="PTHR43476">
    <property type="entry name" value="3-(3-HYDROXY-PHENYL)PROPIONATE/3-HYDROXYCINNAMIC ACID HYDROXYLASE"/>
    <property type="match status" value="1"/>
</dbReference>
<dbReference type="InterPro" id="IPR002938">
    <property type="entry name" value="FAD-bd"/>
</dbReference>
<dbReference type="Gene3D" id="3.30.70.2450">
    <property type="match status" value="1"/>
</dbReference>
<keyword evidence="4" id="KW-1185">Reference proteome</keyword>
<dbReference type="RefSeq" id="WP_140849237.1">
    <property type="nucleotide sequence ID" value="NZ_RCZC01000002.1"/>
</dbReference>
<dbReference type="AlphaFoldDB" id="A0A502FY65"/>
<feature type="domain" description="FAD-binding" evidence="2">
    <location>
        <begin position="6"/>
        <end position="342"/>
    </location>
</feature>
<name>A0A502FY65_9SPHN</name>
<protein>
    <submittedName>
        <fullName evidence="3">Bifunctional 3-(3-hydroxy-phenyl)propionate/3-hydroxycinnamic acid hydroxylase</fullName>
    </submittedName>
</protein>
<dbReference type="Pfam" id="PF01494">
    <property type="entry name" value="FAD_binding_3"/>
    <property type="match status" value="1"/>
</dbReference>
<dbReference type="InterPro" id="IPR036188">
    <property type="entry name" value="FAD/NAD-bd_sf"/>
</dbReference>
<dbReference type="PANTHER" id="PTHR43476:SF3">
    <property type="entry name" value="FAD-BINDING MONOOXYGENASE"/>
    <property type="match status" value="1"/>
</dbReference>